<sequence>MDCIEQLYAITNQLKSSVSKEKHRDRDQQIEELTKYLETRGTILASIDPNLLTSDDKSKLKEIQDISEDIINQMEKIKTSIQHDIIQAKKGMSAFKGYNNDPYSASSFDGHYFDRKK</sequence>
<proteinExistence type="inferred from homology"/>
<evidence type="ECO:0000256" key="5">
    <source>
        <dbReference type="ARBA" id="ARBA00093765"/>
    </source>
</evidence>
<organism evidence="8 9">
    <name type="scientific">Cytobacillus citreus</name>
    <dbReference type="NCBI Taxonomy" id="2833586"/>
    <lineage>
        <taxon>Bacteria</taxon>
        <taxon>Bacillati</taxon>
        <taxon>Bacillota</taxon>
        <taxon>Bacilli</taxon>
        <taxon>Bacillales</taxon>
        <taxon>Bacillaceae</taxon>
        <taxon>Cytobacillus</taxon>
    </lineage>
</organism>
<dbReference type="Proteomes" id="UP000681027">
    <property type="component" value="Unassembled WGS sequence"/>
</dbReference>
<dbReference type="EMBL" id="JAGYPM010000002">
    <property type="protein sequence ID" value="MBS4190267.1"/>
    <property type="molecule type" value="Genomic_DNA"/>
</dbReference>
<evidence type="ECO:0000313" key="8">
    <source>
        <dbReference type="EMBL" id="MBS4190267.1"/>
    </source>
</evidence>
<comment type="function">
    <text evidence="5">May act as an export chaperone for the filament capping protein FliD.</text>
</comment>
<keyword evidence="4" id="KW-0143">Chaperone</keyword>
<evidence type="ECO:0000256" key="3">
    <source>
        <dbReference type="ARBA" id="ARBA00022795"/>
    </source>
</evidence>
<dbReference type="InterPro" id="IPR008622">
    <property type="entry name" value="FliT"/>
</dbReference>
<accession>A0ABS5NR22</accession>
<evidence type="ECO:0000256" key="4">
    <source>
        <dbReference type="ARBA" id="ARBA00023186"/>
    </source>
</evidence>
<evidence type="ECO:0000256" key="1">
    <source>
        <dbReference type="ARBA" id="ARBA00004514"/>
    </source>
</evidence>
<evidence type="ECO:0000256" key="2">
    <source>
        <dbReference type="ARBA" id="ARBA00022490"/>
    </source>
</evidence>
<evidence type="ECO:0000256" key="7">
    <source>
        <dbReference type="ARBA" id="ARBA00093797"/>
    </source>
</evidence>
<keyword evidence="3" id="KW-1005">Bacterial flagellum biogenesis</keyword>
<evidence type="ECO:0000256" key="6">
    <source>
        <dbReference type="ARBA" id="ARBA00093785"/>
    </source>
</evidence>
<name>A0ABS5NR22_9BACI</name>
<reference evidence="8 9" key="1">
    <citation type="submission" date="2021-05" db="EMBL/GenBank/DDBJ databases">
        <title>Novel Bacillus species.</title>
        <authorList>
            <person name="Liu G."/>
        </authorList>
    </citation>
    <scope>NUCLEOTIDE SEQUENCE [LARGE SCALE GENOMIC DNA]</scope>
    <source>
        <strain evidence="8 9">FJAT-49705</strain>
    </source>
</reference>
<evidence type="ECO:0000313" key="9">
    <source>
        <dbReference type="Proteomes" id="UP000681027"/>
    </source>
</evidence>
<dbReference type="Pfam" id="PF05400">
    <property type="entry name" value="FliT"/>
    <property type="match status" value="1"/>
</dbReference>
<keyword evidence="9" id="KW-1185">Reference proteome</keyword>
<keyword evidence="2" id="KW-0963">Cytoplasm</keyword>
<comment type="subcellular location">
    <subcellularLocation>
        <location evidence="1">Cytoplasm</location>
        <location evidence="1">Cytosol</location>
    </subcellularLocation>
</comment>
<gene>
    <name evidence="8" type="ORF">KHA94_08630</name>
</gene>
<dbReference type="RefSeq" id="WP_213101728.1">
    <property type="nucleotide sequence ID" value="NZ_JAGYPM010000002.1"/>
</dbReference>
<comment type="similarity">
    <text evidence="6">Belongs to the bacillales FliT family.</text>
</comment>
<protein>
    <recommendedName>
        <fullName evidence="7">Flagellar protein FliT</fullName>
    </recommendedName>
</protein>
<comment type="caution">
    <text evidence="8">The sequence shown here is derived from an EMBL/GenBank/DDBJ whole genome shotgun (WGS) entry which is preliminary data.</text>
</comment>